<feature type="signal peptide" evidence="2">
    <location>
        <begin position="1"/>
        <end position="34"/>
    </location>
</feature>
<feature type="compositionally biased region" description="Polar residues" evidence="1">
    <location>
        <begin position="63"/>
        <end position="75"/>
    </location>
</feature>
<reference evidence="3 4" key="2">
    <citation type="submission" date="2020-03" db="EMBL/GenBank/DDBJ databases">
        <authorList>
            <person name="Ichikawa N."/>
            <person name="Kimura A."/>
            <person name="Kitahashi Y."/>
            <person name="Uohara A."/>
        </authorList>
    </citation>
    <scope>NUCLEOTIDE SEQUENCE [LARGE SCALE GENOMIC DNA]</scope>
    <source>
        <strain evidence="3 4">NBRC 107702</strain>
    </source>
</reference>
<evidence type="ECO:0000256" key="1">
    <source>
        <dbReference type="SAM" id="MobiDB-lite"/>
    </source>
</evidence>
<dbReference type="Proteomes" id="UP000502508">
    <property type="component" value="Chromosome"/>
</dbReference>
<evidence type="ECO:0000256" key="2">
    <source>
        <dbReference type="SAM" id="SignalP"/>
    </source>
</evidence>
<dbReference type="KEGG" id="pfla:Pflav_046030"/>
<sequence length="314" mass="32976">MTNAMHRLLAHRGRYLAVLASVLAVAAATAVALASRSSDQPQHGVVPQHLASVPGTPAEIPSQIPTAGQLPTSDTPEPLPHPSTADRTSASARTGGPTTSSGNTAPATTSTSAEEPEDLLKRQDPVPDGVAEQVEFFLGGGSEDPCTGEFGPPHITGDKSAEIPSEPILCFYGFKESQPLTVTITDPARHETTVVLQSTDSYFWTEVRVLPINPLGLYSVRAEQVSNSASHEFTLRRASSPRLLLAAPPVAVATGDDVNLYLGGFPPNSPTLLHLYNATTGHYRTSFTAPVDAHGEAHIVIDTKPDDPQAATAS</sequence>
<evidence type="ECO:0000313" key="3">
    <source>
        <dbReference type="EMBL" id="BCB78193.1"/>
    </source>
</evidence>
<reference evidence="3 4" key="1">
    <citation type="submission" date="2020-03" db="EMBL/GenBank/DDBJ databases">
        <title>Whole genome shotgun sequence of Phytohabitans flavus NBRC 107702.</title>
        <authorList>
            <person name="Komaki H."/>
            <person name="Tamura T."/>
        </authorList>
    </citation>
    <scope>NUCLEOTIDE SEQUENCE [LARGE SCALE GENOMIC DNA]</scope>
    <source>
        <strain evidence="3 4">NBRC 107702</strain>
    </source>
</reference>
<evidence type="ECO:0008006" key="5">
    <source>
        <dbReference type="Google" id="ProtNLM"/>
    </source>
</evidence>
<name>A0A6F8XWK5_9ACTN</name>
<proteinExistence type="predicted"/>
<evidence type="ECO:0000313" key="4">
    <source>
        <dbReference type="Proteomes" id="UP000502508"/>
    </source>
</evidence>
<protein>
    <recommendedName>
        <fullName evidence="5">Secreted protein</fullName>
    </recommendedName>
</protein>
<organism evidence="3 4">
    <name type="scientific">Phytohabitans flavus</name>
    <dbReference type="NCBI Taxonomy" id="1076124"/>
    <lineage>
        <taxon>Bacteria</taxon>
        <taxon>Bacillati</taxon>
        <taxon>Actinomycetota</taxon>
        <taxon>Actinomycetes</taxon>
        <taxon>Micromonosporales</taxon>
        <taxon>Micromonosporaceae</taxon>
    </lineage>
</organism>
<dbReference type="EMBL" id="AP022870">
    <property type="protein sequence ID" value="BCB78193.1"/>
    <property type="molecule type" value="Genomic_DNA"/>
</dbReference>
<accession>A0A6F8XWK5</accession>
<feature type="compositionally biased region" description="Low complexity" evidence="1">
    <location>
        <begin position="97"/>
        <end position="113"/>
    </location>
</feature>
<dbReference type="AlphaFoldDB" id="A0A6F8XWK5"/>
<feature type="region of interest" description="Disordered" evidence="1">
    <location>
        <begin position="37"/>
        <end position="127"/>
    </location>
</feature>
<feature type="chain" id="PRO_5026354146" description="Secreted protein" evidence="2">
    <location>
        <begin position="35"/>
        <end position="314"/>
    </location>
</feature>
<gene>
    <name evidence="3" type="ORF">Pflav_046030</name>
</gene>
<keyword evidence="2" id="KW-0732">Signal</keyword>
<keyword evidence="4" id="KW-1185">Reference proteome</keyword>